<name>A0AA39XJE2_9PEZI</name>
<dbReference type="PANTHER" id="PTHR24148:SF73">
    <property type="entry name" value="HET DOMAIN PROTEIN (AFU_ORTHOLOGUE AFUA_8G01020)"/>
    <property type="match status" value="1"/>
</dbReference>
<evidence type="ECO:0000313" key="3">
    <source>
        <dbReference type="Proteomes" id="UP001175000"/>
    </source>
</evidence>
<dbReference type="AlphaFoldDB" id="A0AA39XJE2"/>
<accession>A0AA39XJE2</accession>
<dbReference type="EMBL" id="JAULSU010000001">
    <property type="protein sequence ID" value="KAK0634155.1"/>
    <property type="molecule type" value="Genomic_DNA"/>
</dbReference>
<dbReference type="Proteomes" id="UP001175000">
    <property type="component" value="Unassembled WGS sequence"/>
</dbReference>
<dbReference type="InterPro" id="IPR010730">
    <property type="entry name" value="HET"/>
</dbReference>
<evidence type="ECO:0000259" key="1">
    <source>
        <dbReference type="Pfam" id="PF06985"/>
    </source>
</evidence>
<protein>
    <submittedName>
        <fullName evidence="2">Heterokaryon incompatibility protein-domain-containing protein</fullName>
    </submittedName>
</protein>
<organism evidence="2 3">
    <name type="scientific">Immersiella caudata</name>
    <dbReference type="NCBI Taxonomy" id="314043"/>
    <lineage>
        <taxon>Eukaryota</taxon>
        <taxon>Fungi</taxon>
        <taxon>Dikarya</taxon>
        <taxon>Ascomycota</taxon>
        <taxon>Pezizomycotina</taxon>
        <taxon>Sordariomycetes</taxon>
        <taxon>Sordariomycetidae</taxon>
        <taxon>Sordariales</taxon>
        <taxon>Lasiosphaeriaceae</taxon>
        <taxon>Immersiella</taxon>
    </lineage>
</organism>
<gene>
    <name evidence="2" type="ORF">B0T14DRAFT_418124</name>
</gene>
<sequence length="194" mass="21605">MHVPPLPPRPGGPNRATFHPVYQPFSDPRHEIRLLILDPAPTLEAPLIGSLVHIPLTEQSSDFDCLSYTWGTIGKAGSVLLSGHAFALYESADAALRRLRRPTEPRKLWIDAICINQEDSTEKSIQVPLMRQIYQQAGQVCVYLGEAKDVEVMRMVLGSFAAKGSALSNASWGGAKFWGKAILLCRPWWTRTWI</sequence>
<keyword evidence="3" id="KW-1185">Reference proteome</keyword>
<dbReference type="InterPro" id="IPR052895">
    <property type="entry name" value="HetReg/Transcr_Mod"/>
</dbReference>
<proteinExistence type="predicted"/>
<evidence type="ECO:0000313" key="2">
    <source>
        <dbReference type="EMBL" id="KAK0634155.1"/>
    </source>
</evidence>
<reference evidence="2" key="1">
    <citation type="submission" date="2023-06" db="EMBL/GenBank/DDBJ databases">
        <title>Genome-scale phylogeny and comparative genomics of the fungal order Sordariales.</title>
        <authorList>
            <consortium name="Lawrence Berkeley National Laboratory"/>
            <person name="Hensen N."/>
            <person name="Bonometti L."/>
            <person name="Westerberg I."/>
            <person name="Brannstrom I.O."/>
            <person name="Guillou S."/>
            <person name="Cros-Aarteil S."/>
            <person name="Calhoun S."/>
            <person name="Haridas S."/>
            <person name="Kuo A."/>
            <person name="Mondo S."/>
            <person name="Pangilinan J."/>
            <person name="Riley R."/>
            <person name="Labutti K."/>
            <person name="Andreopoulos B."/>
            <person name="Lipzen A."/>
            <person name="Chen C."/>
            <person name="Yanf M."/>
            <person name="Daum C."/>
            <person name="Ng V."/>
            <person name="Clum A."/>
            <person name="Steindorff A."/>
            <person name="Ohm R."/>
            <person name="Martin F."/>
            <person name="Silar P."/>
            <person name="Natvig D."/>
            <person name="Lalanne C."/>
            <person name="Gautier V."/>
            <person name="Ament-Velasquez S.L."/>
            <person name="Kruys A."/>
            <person name="Hutchinson M.I."/>
            <person name="Powell A.J."/>
            <person name="Barry K."/>
            <person name="Miller A.N."/>
            <person name="Grigoriev I.V."/>
            <person name="Debuchy R."/>
            <person name="Gladieux P."/>
            <person name="Thoren M.H."/>
            <person name="Johannesson H."/>
        </authorList>
    </citation>
    <scope>NUCLEOTIDE SEQUENCE</scope>
    <source>
        <strain evidence="2">CBS 606.72</strain>
    </source>
</reference>
<feature type="domain" description="Heterokaryon incompatibility" evidence="1">
    <location>
        <begin position="63"/>
        <end position="194"/>
    </location>
</feature>
<dbReference type="PANTHER" id="PTHR24148">
    <property type="entry name" value="ANKYRIN REPEAT DOMAIN-CONTAINING PROTEIN 39 HOMOLOG-RELATED"/>
    <property type="match status" value="1"/>
</dbReference>
<comment type="caution">
    <text evidence="2">The sequence shown here is derived from an EMBL/GenBank/DDBJ whole genome shotgun (WGS) entry which is preliminary data.</text>
</comment>
<feature type="non-terminal residue" evidence="2">
    <location>
        <position position="1"/>
    </location>
</feature>
<dbReference type="Pfam" id="PF06985">
    <property type="entry name" value="HET"/>
    <property type="match status" value="1"/>
</dbReference>